<comment type="similarity">
    <text evidence="1">Belongs to the glycosyltransferase 2 family.</text>
</comment>
<organism evidence="3 4">
    <name type="scientific">Paenibacillus larvae subsp. larvae</name>
    <dbReference type="NCBI Taxonomy" id="147375"/>
    <lineage>
        <taxon>Bacteria</taxon>
        <taxon>Bacillati</taxon>
        <taxon>Bacillota</taxon>
        <taxon>Bacilli</taxon>
        <taxon>Bacillales</taxon>
        <taxon>Paenibacillaceae</taxon>
        <taxon>Paenibacillus</taxon>
    </lineage>
</organism>
<evidence type="ECO:0000256" key="1">
    <source>
        <dbReference type="ARBA" id="ARBA00006739"/>
    </source>
</evidence>
<dbReference type="PANTHER" id="PTHR22916:SF3">
    <property type="entry name" value="UDP-GLCNAC:BETAGAL BETA-1,3-N-ACETYLGLUCOSAMINYLTRANSFERASE-LIKE PROTEIN 1"/>
    <property type="match status" value="1"/>
</dbReference>
<dbReference type="EMBL" id="CP019655">
    <property type="protein sequence ID" value="AVF28734.1"/>
    <property type="molecule type" value="Genomic_DNA"/>
</dbReference>
<accession>A0A2L1UJX3</accession>
<dbReference type="Gene3D" id="3.90.550.10">
    <property type="entry name" value="Spore Coat Polysaccharide Biosynthesis Protein SpsA, Chain A"/>
    <property type="match status" value="1"/>
</dbReference>
<dbReference type="InterPro" id="IPR029044">
    <property type="entry name" value="Nucleotide-diphossugar_trans"/>
</dbReference>
<dbReference type="Pfam" id="PF00535">
    <property type="entry name" value="Glycos_transf_2"/>
    <property type="match status" value="1"/>
</dbReference>
<dbReference type="PANTHER" id="PTHR22916">
    <property type="entry name" value="GLYCOSYLTRANSFERASE"/>
    <property type="match status" value="1"/>
</dbReference>
<sequence>MSCHSRTSYSYSVILEHRVIPLHLRKQCTEKVMRRVNSRITVIIPFYNCPYVDQAIQSVLNQFSCNVEVIVVDDGSTLYLDKIAPYTSYIQYSRKANGGTASALNHGIRHATGDYIAWLSSDDLYYPGKLQKQWQFMQDWQASASYTSFDNIDEANRITQHNMGIHFPNPLEFVRAFLQYNPVNGCTVMIKKEVFSNIGFFDESLPFTHDVDLWCRMILNGYHFHYLGEPLTAYRVHSEMGTRKHQPALMEEYTRTKAKYQLPITYLLSSMASHYQGAH</sequence>
<feature type="domain" description="Glycosyltransferase 2-like" evidence="2">
    <location>
        <begin position="41"/>
        <end position="196"/>
    </location>
</feature>
<name>A0A2L1UJX3_9BACL</name>
<dbReference type="GO" id="GO:0016758">
    <property type="term" value="F:hexosyltransferase activity"/>
    <property type="evidence" value="ECO:0007669"/>
    <property type="project" value="UniProtKB-ARBA"/>
</dbReference>
<evidence type="ECO:0000313" key="3">
    <source>
        <dbReference type="EMBL" id="AVF28734.1"/>
    </source>
</evidence>
<evidence type="ECO:0000259" key="2">
    <source>
        <dbReference type="Pfam" id="PF00535"/>
    </source>
</evidence>
<keyword evidence="3" id="KW-0808">Transferase</keyword>
<protein>
    <submittedName>
        <fullName evidence="3">Glycosyltransferase-like protein</fullName>
    </submittedName>
</protein>
<dbReference type="InterPro" id="IPR001173">
    <property type="entry name" value="Glyco_trans_2-like"/>
</dbReference>
<reference evidence="4" key="1">
    <citation type="submission" date="2017-02" db="EMBL/GenBank/DDBJ databases">
        <title>Delineation of Paenibacillus larvae strains originating from foulbrood outbreaks.</title>
        <authorList>
            <person name="Beims H."/>
            <person name="Bunk B."/>
            <person name="Sproeer C."/>
            <person name="Mohr K.I."/>
            <person name="Pradella S."/>
            <person name="Guenther G."/>
            <person name="Rohde M."/>
            <person name="von der Ohe W."/>
            <person name="Steinert M."/>
        </authorList>
    </citation>
    <scope>NUCLEOTIDE SEQUENCE [LARGE SCALE GENOMIC DNA]</scope>
    <source>
        <strain evidence="4">Eric_III</strain>
    </source>
</reference>
<gene>
    <name evidence="3" type="ORF">ERICIII_04725</name>
</gene>
<dbReference type="Proteomes" id="UP000239833">
    <property type="component" value="Chromosome"/>
</dbReference>
<dbReference type="AlphaFoldDB" id="A0A2L1UJX3"/>
<dbReference type="SUPFAM" id="SSF53448">
    <property type="entry name" value="Nucleotide-diphospho-sugar transferases"/>
    <property type="match status" value="1"/>
</dbReference>
<evidence type="ECO:0000313" key="4">
    <source>
        <dbReference type="Proteomes" id="UP000239833"/>
    </source>
</evidence>
<proteinExistence type="inferred from homology"/>